<dbReference type="SMART" id="SM00382">
    <property type="entry name" value="AAA"/>
    <property type="match status" value="1"/>
</dbReference>
<dbReference type="InterPro" id="IPR003439">
    <property type="entry name" value="ABC_transporter-like_ATP-bd"/>
</dbReference>
<dbReference type="Gene3D" id="3.40.50.300">
    <property type="entry name" value="P-loop containing nucleotide triphosphate hydrolases"/>
    <property type="match status" value="1"/>
</dbReference>
<dbReference type="SUPFAM" id="SSF52540">
    <property type="entry name" value="P-loop containing nucleoside triphosphate hydrolases"/>
    <property type="match status" value="1"/>
</dbReference>
<reference evidence="6 7" key="1">
    <citation type="submission" date="2018-11" db="EMBL/GenBank/DDBJ databases">
        <authorList>
            <consortium name="Pathogen Informatics"/>
        </authorList>
    </citation>
    <scope>NUCLEOTIDE SEQUENCE [LARGE SCALE GENOMIC DNA]</scope>
</reference>
<dbReference type="FunFam" id="3.40.50.300:FF:000933">
    <property type="entry name" value="ABC transporter A family member 7"/>
    <property type="match status" value="1"/>
</dbReference>
<dbReference type="Pfam" id="PF00005">
    <property type="entry name" value="ABC_tran"/>
    <property type="match status" value="1"/>
</dbReference>
<protein>
    <recommendedName>
        <fullName evidence="5">ABC transporter domain-containing protein</fullName>
    </recommendedName>
</protein>
<feature type="domain" description="ABC transporter" evidence="5">
    <location>
        <begin position="1"/>
        <end position="210"/>
    </location>
</feature>
<keyword evidence="3" id="KW-0547">Nucleotide-binding</keyword>
<dbReference type="InterPro" id="IPR027417">
    <property type="entry name" value="P-loop_NTPase"/>
</dbReference>
<dbReference type="AlphaFoldDB" id="A0A3P7L905"/>
<keyword evidence="1" id="KW-0813">Transport</keyword>
<dbReference type="PANTHER" id="PTHR19229:SF36">
    <property type="entry name" value="ATP-BINDING CASSETTE SUB-FAMILY A MEMBER 2"/>
    <property type="match status" value="1"/>
</dbReference>
<evidence type="ECO:0000256" key="3">
    <source>
        <dbReference type="ARBA" id="ARBA00022741"/>
    </source>
</evidence>
<dbReference type="GO" id="GO:0140359">
    <property type="term" value="F:ABC-type transporter activity"/>
    <property type="evidence" value="ECO:0007669"/>
    <property type="project" value="InterPro"/>
</dbReference>
<evidence type="ECO:0000313" key="7">
    <source>
        <dbReference type="Proteomes" id="UP000281553"/>
    </source>
</evidence>
<sequence>MGIYEGQITVLLGHNGAGKTTLMSILTGLLPPTTGTAYVGGFNVLTDVESVRQTIGYCPQHDLLFDDLTVSEHFRLFARLKGCPKSELDAQVTATLAKVRLKGKRNRRAWTLSGGTKRRLSLGMALIANSKVLILDEPTSGLDPSARRQIWDILQRERPFRTILVTTHYMDEAEYLGDRIAILSGGKLRCLGSPLFLKSLYGTGYCLTLMLLPASTVEEVVAFIKQHIFQADIQSHDGNELKILLPLESVPGFPNLLGLLEKKALSLGIASFGLSVTTMEDVFLRVSDVGPSTVALTTKENNLSLPPNRLRPSFFSTSAGPLLDLEPLEIRSATGIALYCSQLFALLGKRFTYSKRHPLLTFAQLLIPCICSLVAHLLYREFANSASDNLPSLALSLKPFGTGLVVATATAPSPDAGTLLTAYESQFVPRQATIRRLDSPSIFEESVLNASMTSLHNYITQFIVGLVVQQSTNAIVAINYFMGESLHALPVALNALSNALLRKAANESSQNPALLNRAPLLYFRIYFNFWSELLTRGPLTGHESKSAIHPPSLPIIEVTFR</sequence>
<evidence type="ECO:0000256" key="2">
    <source>
        <dbReference type="ARBA" id="ARBA00022737"/>
    </source>
</evidence>
<evidence type="ECO:0000259" key="5">
    <source>
        <dbReference type="PROSITE" id="PS50893"/>
    </source>
</evidence>
<keyword evidence="2" id="KW-0677">Repeat</keyword>
<dbReference type="CDD" id="cd03263">
    <property type="entry name" value="ABC_subfamily_A"/>
    <property type="match status" value="1"/>
</dbReference>
<dbReference type="GO" id="GO:0005319">
    <property type="term" value="F:lipid transporter activity"/>
    <property type="evidence" value="ECO:0007669"/>
    <property type="project" value="TreeGrafter"/>
</dbReference>
<gene>
    <name evidence="6" type="ORF">DILT_LOCUS9626</name>
</gene>
<dbReference type="InterPro" id="IPR026082">
    <property type="entry name" value="ABCA"/>
</dbReference>
<dbReference type="GO" id="GO:0016020">
    <property type="term" value="C:membrane"/>
    <property type="evidence" value="ECO:0007669"/>
    <property type="project" value="InterPro"/>
</dbReference>
<dbReference type="EMBL" id="UYRU01057376">
    <property type="protein sequence ID" value="VDN13795.1"/>
    <property type="molecule type" value="Genomic_DNA"/>
</dbReference>
<evidence type="ECO:0000256" key="1">
    <source>
        <dbReference type="ARBA" id="ARBA00022448"/>
    </source>
</evidence>
<keyword evidence="7" id="KW-1185">Reference proteome</keyword>
<evidence type="ECO:0000256" key="4">
    <source>
        <dbReference type="ARBA" id="ARBA00022840"/>
    </source>
</evidence>
<dbReference type="OrthoDB" id="6512918at2759"/>
<evidence type="ECO:0000313" key="6">
    <source>
        <dbReference type="EMBL" id="VDN13795.1"/>
    </source>
</evidence>
<dbReference type="GO" id="GO:0005524">
    <property type="term" value="F:ATP binding"/>
    <property type="evidence" value="ECO:0007669"/>
    <property type="project" value="UniProtKB-KW"/>
</dbReference>
<name>A0A3P7L905_DIBLA</name>
<dbReference type="PROSITE" id="PS50893">
    <property type="entry name" value="ABC_TRANSPORTER_2"/>
    <property type="match status" value="1"/>
</dbReference>
<dbReference type="Proteomes" id="UP000281553">
    <property type="component" value="Unassembled WGS sequence"/>
</dbReference>
<dbReference type="InterPro" id="IPR003593">
    <property type="entry name" value="AAA+_ATPase"/>
</dbReference>
<organism evidence="6 7">
    <name type="scientific">Dibothriocephalus latus</name>
    <name type="common">Fish tapeworm</name>
    <name type="synonym">Diphyllobothrium latum</name>
    <dbReference type="NCBI Taxonomy" id="60516"/>
    <lineage>
        <taxon>Eukaryota</taxon>
        <taxon>Metazoa</taxon>
        <taxon>Spiralia</taxon>
        <taxon>Lophotrochozoa</taxon>
        <taxon>Platyhelminthes</taxon>
        <taxon>Cestoda</taxon>
        <taxon>Eucestoda</taxon>
        <taxon>Diphyllobothriidea</taxon>
        <taxon>Diphyllobothriidae</taxon>
        <taxon>Dibothriocephalus</taxon>
    </lineage>
</organism>
<proteinExistence type="predicted"/>
<keyword evidence="4" id="KW-0067">ATP-binding</keyword>
<accession>A0A3P7L905</accession>
<dbReference type="PANTHER" id="PTHR19229">
    <property type="entry name" value="ATP-BINDING CASSETTE TRANSPORTER SUBFAMILY A ABCA"/>
    <property type="match status" value="1"/>
</dbReference>
<dbReference type="GO" id="GO:0016887">
    <property type="term" value="F:ATP hydrolysis activity"/>
    <property type="evidence" value="ECO:0007669"/>
    <property type="project" value="InterPro"/>
</dbReference>